<dbReference type="Pfam" id="PF20247">
    <property type="entry name" value="DUF6602"/>
    <property type="match status" value="1"/>
</dbReference>
<evidence type="ECO:0000313" key="2">
    <source>
        <dbReference type="EMBL" id="AMJ78574.1"/>
    </source>
</evidence>
<reference evidence="2 3" key="1">
    <citation type="submission" date="2015-12" db="EMBL/GenBank/DDBJ databases">
        <title>Intraspecies pangenome expansion in the marine bacterium Alteromonas.</title>
        <authorList>
            <person name="Lopez-Perez M."/>
            <person name="Rodriguez-Valera F."/>
        </authorList>
    </citation>
    <scope>NUCLEOTIDE SEQUENCE [LARGE SCALE GENOMIC DNA]</scope>
    <source>
        <strain evidence="2 3">UM8</strain>
    </source>
</reference>
<evidence type="ECO:0000259" key="1">
    <source>
        <dbReference type="Pfam" id="PF20247"/>
    </source>
</evidence>
<proteinExistence type="predicted"/>
<protein>
    <recommendedName>
        <fullName evidence="1">DUF6602 domain-containing protein</fullName>
    </recommendedName>
</protein>
<dbReference type="Proteomes" id="UP000061468">
    <property type="component" value="Chromosome"/>
</dbReference>
<organism evidence="2 3">
    <name type="scientific">Alteromonas mediterranea</name>
    <dbReference type="NCBI Taxonomy" id="314275"/>
    <lineage>
        <taxon>Bacteria</taxon>
        <taxon>Pseudomonadati</taxon>
        <taxon>Pseudomonadota</taxon>
        <taxon>Gammaproteobacteria</taxon>
        <taxon>Alteromonadales</taxon>
        <taxon>Alteromonadaceae</taxon>
        <taxon>Alteromonas/Salinimonas group</taxon>
        <taxon>Alteromonas</taxon>
    </lineage>
</organism>
<dbReference type="AlphaFoldDB" id="A0AAC8XJS1"/>
<dbReference type="RefSeq" id="WP_015067159.1">
    <property type="nucleotide sequence ID" value="NZ_CAXGIV010000015.1"/>
</dbReference>
<evidence type="ECO:0000313" key="3">
    <source>
        <dbReference type="Proteomes" id="UP000061468"/>
    </source>
</evidence>
<feature type="domain" description="DUF6602" evidence="1">
    <location>
        <begin position="31"/>
        <end position="123"/>
    </location>
</feature>
<gene>
    <name evidence="2" type="ORF">AV942_09880</name>
</gene>
<dbReference type="InterPro" id="IPR046537">
    <property type="entry name" value="DUF6602"/>
</dbReference>
<sequence>MSKLLKEKLKNLNATLLKTYSDTVGYTSPVLGAEREVVTKQLLNFILSPGYRVGSGAIIDEKGRETGHVDAIIEQPFSLSFPISSDTNRLYLAGAVGAAFEIKSDLYTQEKEALNKVEEIKALHRYSPDKDEIVEFGTLLIPTFIISFKGPKKIKTLEDNFLKPSNQNPNGVFIIESGLFCGRASDGTWYKGKGEAESMLAFIACVNRSLEYIESESTDLRGYIDLLSSKT</sequence>
<accession>A0AAC8XJS1</accession>
<dbReference type="EMBL" id="CP013928">
    <property type="protein sequence ID" value="AMJ78574.1"/>
    <property type="molecule type" value="Genomic_DNA"/>
</dbReference>
<name>A0AAC8XJS1_9ALTE</name>